<dbReference type="EMBL" id="LGSS01000010">
    <property type="protein sequence ID" value="KNF08095.1"/>
    <property type="molecule type" value="Genomic_DNA"/>
</dbReference>
<dbReference type="GO" id="GO:0003677">
    <property type="term" value="F:DNA binding"/>
    <property type="evidence" value="ECO:0007669"/>
    <property type="project" value="InterPro"/>
</dbReference>
<dbReference type="STRING" id="1503.CLPU_10c01500"/>
<comment type="caution">
    <text evidence="1">The sequence shown here is derived from an EMBL/GenBank/DDBJ whole genome shotgun (WGS) entry which is preliminary data.</text>
</comment>
<dbReference type="InterPro" id="IPR001387">
    <property type="entry name" value="Cro/C1-type_HTH"/>
</dbReference>
<dbReference type="AlphaFoldDB" id="A0A0L0W9W1"/>
<organism evidence="1 2">
    <name type="scientific">Gottschalkia purinilytica</name>
    <name type="common">Clostridium purinilyticum</name>
    <dbReference type="NCBI Taxonomy" id="1503"/>
    <lineage>
        <taxon>Bacteria</taxon>
        <taxon>Bacillati</taxon>
        <taxon>Bacillota</taxon>
        <taxon>Tissierellia</taxon>
        <taxon>Tissierellales</taxon>
        <taxon>Gottschalkiaceae</taxon>
        <taxon>Gottschalkia</taxon>
    </lineage>
</organism>
<dbReference type="SUPFAM" id="SSF47413">
    <property type="entry name" value="lambda repressor-like DNA-binding domains"/>
    <property type="match status" value="1"/>
</dbReference>
<sequence length="158" mass="18651">MSYRDIMIYKIAREKSGLTQEEVIERLAELNIKLSTRQLSRYENEELIPTSYLVSRLMKIYNAEWLGYMHLQLKDDVGRILLPPVSFEDLGITVLKFQKEYGDIKEIEQLMIKMACDNKIDDTERQEWDQKVKKEVRELVSASLAVVYREEENSLEVV</sequence>
<accession>A0A0L0W9W1</accession>
<dbReference type="OrthoDB" id="1624259at2"/>
<name>A0A0L0W9W1_GOTPU</name>
<dbReference type="Proteomes" id="UP000037267">
    <property type="component" value="Unassembled WGS sequence"/>
</dbReference>
<dbReference type="CDD" id="cd00093">
    <property type="entry name" value="HTH_XRE"/>
    <property type="match status" value="1"/>
</dbReference>
<gene>
    <name evidence="1" type="ORF">CLPU_10c01500</name>
</gene>
<dbReference type="RefSeq" id="WP_050355738.1">
    <property type="nucleotide sequence ID" value="NZ_LGSS01000010.1"/>
</dbReference>
<protein>
    <submittedName>
        <fullName evidence="1">Putative prophage lambdaCh01, transcriptional regulator</fullName>
    </submittedName>
</protein>
<evidence type="ECO:0000313" key="2">
    <source>
        <dbReference type="Proteomes" id="UP000037267"/>
    </source>
</evidence>
<keyword evidence="2" id="KW-1185">Reference proteome</keyword>
<dbReference type="InterPro" id="IPR010982">
    <property type="entry name" value="Lambda_DNA-bd_dom_sf"/>
</dbReference>
<evidence type="ECO:0000313" key="1">
    <source>
        <dbReference type="EMBL" id="KNF08095.1"/>
    </source>
</evidence>
<proteinExistence type="predicted"/>
<reference evidence="2" key="1">
    <citation type="submission" date="2015-07" db="EMBL/GenBank/DDBJ databases">
        <title>Draft genome sequence of the purine-degrading Gottschalkia purinilyticum DSM 1384 (formerly Clostridium purinilyticum).</title>
        <authorList>
            <person name="Poehlein A."/>
            <person name="Schiel-Bengelsdorf B."/>
            <person name="Bengelsdorf F.R."/>
            <person name="Daniel R."/>
            <person name="Duerre P."/>
        </authorList>
    </citation>
    <scope>NUCLEOTIDE SEQUENCE [LARGE SCALE GENOMIC DNA]</scope>
    <source>
        <strain evidence="2">DSM 1384</strain>
    </source>
</reference>
<dbReference type="Gene3D" id="1.10.260.40">
    <property type="entry name" value="lambda repressor-like DNA-binding domains"/>
    <property type="match status" value="1"/>
</dbReference>